<dbReference type="GO" id="GO:0006508">
    <property type="term" value="P:proteolysis"/>
    <property type="evidence" value="ECO:0007669"/>
    <property type="project" value="UniProtKB-KW"/>
</dbReference>
<protein>
    <submittedName>
        <fullName evidence="5">HK97 family phage prohead protease</fullName>
    </submittedName>
</protein>
<evidence type="ECO:0000256" key="1">
    <source>
        <dbReference type="ARBA" id="ARBA00022612"/>
    </source>
</evidence>
<keyword evidence="6" id="KW-1185">Reference proteome</keyword>
<name>A0ABX5VIY1_9BURK</name>
<evidence type="ECO:0000313" key="6">
    <source>
        <dbReference type="Proteomes" id="UP000308889"/>
    </source>
</evidence>
<organism evidence="5 6">
    <name type="scientific">Sutterella faecalis</name>
    <dbReference type="NCBI Taxonomy" id="2584944"/>
    <lineage>
        <taxon>Bacteria</taxon>
        <taxon>Pseudomonadati</taxon>
        <taxon>Pseudomonadota</taxon>
        <taxon>Betaproteobacteria</taxon>
        <taxon>Burkholderiales</taxon>
        <taxon>Sutterellaceae</taxon>
        <taxon>Sutterella</taxon>
    </lineage>
</organism>
<dbReference type="RefSeq" id="WP_139688983.1">
    <property type="nucleotide sequence ID" value="NZ_CP040882.1"/>
</dbReference>
<keyword evidence="2 5" id="KW-0645">Protease</keyword>
<feature type="domain" description="Prohead serine protease" evidence="4">
    <location>
        <begin position="19"/>
        <end position="164"/>
    </location>
</feature>
<dbReference type="InterPro" id="IPR006433">
    <property type="entry name" value="Prohead_protease"/>
</dbReference>
<dbReference type="Pfam" id="PF04586">
    <property type="entry name" value="Peptidase_S78"/>
    <property type="match status" value="1"/>
</dbReference>
<evidence type="ECO:0000259" key="4">
    <source>
        <dbReference type="Pfam" id="PF04586"/>
    </source>
</evidence>
<evidence type="ECO:0000256" key="2">
    <source>
        <dbReference type="ARBA" id="ARBA00022670"/>
    </source>
</evidence>
<keyword evidence="3" id="KW-0378">Hydrolase</keyword>
<proteinExistence type="predicted"/>
<sequence length="226" mass="24720">MGKEFKSIELKDVDLKFEGGELRKFSGYASVFNGDDSYHDTILPGAFKDSLAKYGLPKMFYGHQWGLPIGKWTSAVEDEKGLRVEGELTPGNPQADAVLAALKHGTVDGLSIGFSMRGGAQDEKKEGGRVIKSVGRLFEISVVSFPADGAARITEVRSEDLDEIESIRDLEGFLRDAGGFSKSAATALVAKARKLFKDQRESEADEEKATTELLERIRKLEKSIGE</sequence>
<evidence type="ECO:0000256" key="3">
    <source>
        <dbReference type="ARBA" id="ARBA00022801"/>
    </source>
</evidence>
<dbReference type="GO" id="GO:0008233">
    <property type="term" value="F:peptidase activity"/>
    <property type="evidence" value="ECO:0007669"/>
    <property type="project" value="UniProtKB-KW"/>
</dbReference>
<dbReference type="EMBL" id="CP040882">
    <property type="protein sequence ID" value="QDA55575.1"/>
    <property type="molecule type" value="Genomic_DNA"/>
</dbReference>
<accession>A0ABX5VIY1</accession>
<dbReference type="Proteomes" id="UP000308889">
    <property type="component" value="Chromosome"/>
</dbReference>
<reference evidence="6" key="1">
    <citation type="submission" date="2019-06" db="EMBL/GenBank/DDBJ databases">
        <authorList>
            <person name="Oh B.S."/>
        </authorList>
    </citation>
    <scope>NUCLEOTIDE SEQUENCE [LARGE SCALE GENOMIC DNA]</scope>
    <source>
        <strain evidence="6">KGMB03119</strain>
    </source>
</reference>
<gene>
    <name evidence="5" type="ORF">FG381_11895</name>
</gene>
<dbReference type="NCBIfam" id="TIGR01543">
    <property type="entry name" value="proheadase_HK97"/>
    <property type="match status" value="1"/>
</dbReference>
<evidence type="ECO:0000313" key="5">
    <source>
        <dbReference type="EMBL" id="QDA55575.1"/>
    </source>
</evidence>
<keyword evidence="1" id="KW-1188">Viral release from host cell</keyword>
<dbReference type="InterPro" id="IPR054613">
    <property type="entry name" value="Peptidase_S78_dom"/>
</dbReference>